<dbReference type="EMBL" id="QGKX02001290">
    <property type="protein sequence ID" value="KAF3537801.1"/>
    <property type="molecule type" value="Genomic_DNA"/>
</dbReference>
<reference evidence="2" key="1">
    <citation type="submission" date="2019-12" db="EMBL/GenBank/DDBJ databases">
        <title>Genome sequencing and annotation of Brassica cretica.</title>
        <authorList>
            <person name="Studholme D.J."/>
            <person name="Sarris P."/>
        </authorList>
    </citation>
    <scope>NUCLEOTIDE SEQUENCE</scope>
    <source>
        <strain evidence="2">PFS-109/04</strain>
        <tissue evidence="2">Leaf</tissue>
    </source>
</reference>
<organism evidence="2 3">
    <name type="scientific">Brassica cretica</name>
    <name type="common">Mustard</name>
    <dbReference type="NCBI Taxonomy" id="69181"/>
    <lineage>
        <taxon>Eukaryota</taxon>
        <taxon>Viridiplantae</taxon>
        <taxon>Streptophyta</taxon>
        <taxon>Embryophyta</taxon>
        <taxon>Tracheophyta</taxon>
        <taxon>Spermatophyta</taxon>
        <taxon>Magnoliopsida</taxon>
        <taxon>eudicotyledons</taxon>
        <taxon>Gunneridae</taxon>
        <taxon>Pentapetalae</taxon>
        <taxon>rosids</taxon>
        <taxon>malvids</taxon>
        <taxon>Brassicales</taxon>
        <taxon>Brassicaceae</taxon>
        <taxon>Brassiceae</taxon>
        <taxon>Brassica</taxon>
    </lineage>
</organism>
<dbReference type="SUPFAM" id="SSF50249">
    <property type="entry name" value="Nucleic acid-binding proteins"/>
    <property type="match status" value="1"/>
</dbReference>
<accession>A0A8S9Q9Q0</accession>
<dbReference type="InterPro" id="IPR012340">
    <property type="entry name" value="NA-bd_OB-fold"/>
</dbReference>
<feature type="compositionally biased region" description="Low complexity" evidence="1">
    <location>
        <begin position="225"/>
        <end position="234"/>
    </location>
</feature>
<feature type="compositionally biased region" description="Polar residues" evidence="1">
    <location>
        <begin position="242"/>
        <end position="251"/>
    </location>
</feature>
<gene>
    <name evidence="2" type="ORF">F2Q69_00024031</name>
</gene>
<feature type="region of interest" description="Disordered" evidence="1">
    <location>
        <begin position="193"/>
        <end position="251"/>
    </location>
</feature>
<proteinExistence type="predicted"/>
<dbReference type="Proteomes" id="UP000712600">
    <property type="component" value="Unassembled WGS sequence"/>
</dbReference>
<evidence type="ECO:0000313" key="3">
    <source>
        <dbReference type="Proteomes" id="UP000712600"/>
    </source>
</evidence>
<evidence type="ECO:0008006" key="4">
    <source>
        <dbReference type="Google" id="ProtNLM"/>
    </source>
</evidence>
<dbReference type="AlphaFoldDB" id="A0A8S9Q9Q0"/>
<sequence>MKQLSKLLCSFDSHFPEISDDHKNNYATVDSLGSKISPVVAVCLYSFTYSNLLLLSWLNVTTLVWKKTGNNPDPSLLRGYAKVEPLSISKLNDFIIAAEPQVHKKLQRTDSSFTCVSCNNTSVVGVLWYQMEMSIADDMDEGLFVAFDGEMKKLHNMRAYEAGHLMAGEGVNLEETQPPPFIADIVGKTYSFQVRDGDDDDGDDLPGNTSALPNVGIEGNERVETSSTGTSSSGPATKKPLPSTSGQVVNK</sequence>
<evidence type="ECO:0000256" key="1">
    <source>
        <dbReference type="SAM" id="MobiDB-lite"/>
    </source>
</evidence>
<name>A0A8S9Q9Q0_BRACR</name>
<evidence type="ECO:0000313" key="2">
    <source>
        <dbReference type="EMBL" id="KAF3537801.1"/>
    </source>
</evidence>
<comment type="caution">
    <text evidence="2">The sequence shown here is derived from an EMBL/GenBank/DDBJ whole genome shotgun (WGS) entry which is preliminary data.</text>
</comment>
<dbReference type="Gene3D" id="2.40.50.140">
    <property type="entry name" value="Nucleic acid-binding proteins"/>
    <property type="match status" value="1"/>
</dbReference>
<protein>
    <recommendedName>
        <fullName evidence="4">Replication factor A C-terminal domain-containing protein</fullName>
    </recommendedName>
</protein>